<keyword evidence="1" id="KW-0808">Transferase</keyword>
<dbReference type="GO" id="GO:0008168">
    <property type="term" value="F:methyltransferase activity"/>
    <property type="evidence" value="ECO:0007669"/>
    <property type="project" value="UniProtKB-KW"/>
</dbReference>
<protein>
    <submittedName>
        <fullName evidence="1">SAM-dependent methyltransferase</fullName>
    </submittedName>
</protein>
<accession>A0A7W8HFA0</accession>
<gene>
    <name evidence="1" type="ORF">HNQ70_001043</name>
</gene>
<evidence type="ECO:0000313" key="2">
    <source>
        <dbReference type="Proteomes" id="UP000532440"/>
    </source>
</evidence>
<dbReference type="RefSeq" id="WP_183964955.1">
    <property type="nucleotide sequence ID" value="NZ_BAABEW010000017.1"/>
</dbReference>
<comment type="caution">
    <text evidence="1">The sequence shown here is derived from an EMBL/GenBank/DDBJ whole genome shotgun (WGS) entry which is preliminary data.</text>
</comment>
<dbReference type="EMBL" id="JACHGB010000002">
    <property type="protein sequence ID" value="MBB5271039.1"/>
    <property type="molecule type" value="Genomic_DNA"/>
</dbReference>
<dbReference type="PANTHER" id="PTHR43861">
    <property type="entry name" value="TRANS-ACONITATE 2-METHYLTRANSFERASE-RELATED"/>
    <property type="match status" value="1"/>
</dbReference>
<dbReference type="CDD" id="cd02440">
    <property type="entry name" value="AdoMet_MTases"/>
    <property type="match status" value="1"/>
</dbReference>
<keyword evidence="1" id="KW-0489">Methyltransferase</keyword>
<reference evidence="1 2" key="1">
    <citation type="submission" date="2020-08" db="EMBL/GenBank/DDBJ databases">
        <title>Genomic Encyclopedia of Type Strains, Phase IV (KMG-IV): sequencing the most valuable type-strain genomes for metagenomic binning, comparative biology and taxonomic classification.</title>
        <authorList>
            <person name="Goeker M."/>
        </authorList>
    </citation>
    <scope>NUCLEOTIDE SEQUENCE [LARGE SCALE GENOMIC DNA]</scope>
    <source>
        <strain evidence="1 2">DSM 29781</strain>
    </source>
</reference>
<dbReference type="Gene3D" id="3.40.50.150">
    <property type="entry name" value="Vaccinia Virus protein VP39"/>
    <property type="match status" value="1"/>
</dbReference>
<dbReference type="Pfam" id="PF13489">
    <property type="entry name" value="Methyltransf_23"/>
    <property type="match status" value="1"/>
</dbReference>
<dbReference type="GO" id="GO:0032259">
    <property type="term" value="P:methylation"/>
    <property type="evidence" value="ECO:0007669"/>
    <property type="project" value="UniProtKB-KW"/>
</dbReference>
<name>A0A7W8HFA0_9BURK</name>
<dbReference type="InterPro" id="IPR029063">
    <property type="entry name" value="SAM-dependent_MTases_sf"/>
</dbReference>
<dbReference type="PANTHER" id="PTHR43861:SF6">
    <property type="entry name" value="METHYLTRANSFERASE TYPE 11"/>
    <property type="match status" value="1"/>
</dbReference>
<dbReference type="Proteomes" id="UP000532440">
    <property type="component" value="Unassembled WGS sequence"/>
</dbReference>
<dbReference type="AlphaFoldDB" id="A0A7W8HFA0"/>
<dbReference type="SUPFAM" id="SSF53335">
    <property type="entry name" value="S-adenosyl-L-methionine-dependent methyltransferases"/>
    <property type="match status" value="1"/>
</dbReference>
<evidence type="ECO:0000313" key="1">
    <source>
        <dbReference type="EMBL" id="MBB5271039.1"/>
    </source>
</evidence>
<organism evidence="1 2">
    <name type="scientific">Quisquiliibacterium transsilvanicum</name>
    <dbReference type="NCBI Taxonomy" id="1549638"/>
    <lineage>
        <taxon>Bacteria</taxon>
        <taxon>Pseudomonadati</taxon>
        <taxon>Pseudomonadota</taxon>
        <taxon>Betaproteobacteria</taxon>
        <taxon>Burkholderiales</taxon>
        <taxon>Burkholderiaceae</taxon>
        <taxon>Quisquiliibacterium</taxon>
    </lineage>
</organism>
<sequence length="251" mass="27347">MSPDAYLEMSETEDRHWWFRGRRRILSGLVASLGLPAQARILEVGSGTGGNLRMLAGFGSVSAMEMDASAREIAARKLGSGFDVRAGRCPGEIPFAGERFDLICMFDVLEHIEEDVETLRALRGLLADGGRLLVTVPACRWLWSAHDEFLHHKRRYTAAGLREAASGAGLEVRRLSHFNTLLFPLAALARLKDRLMGSAQATGTAVPAGPVNATFEGIFALERHLLPRMDLPFGVSLMAILAAPPARQDGR</sequence>
<keyword evidence="2" id="KW-1185">Reference proteome</keyword>
<proteinExistence type="predicted"/>